<evidence type="ECO:0000313" key="3">
    <source>
        <dbReference type="EMBL" id="KAG0663897.1"/>
    </source>
</evidence>
<dbReference type="AlphaFoldDB" id="A0A9P6W6K7"/>
<organism evidence="3 4">
    <name type="scientific">Rhodotorula mucilaginosa</name>
    <name type="common">Yeast</name>
    <name type="synonym">Rhodotorula rubra</name>
    <dbReference type="NCBI Taxonomy" id="5537"/>
    <lineage>
        <taxon>Eukaryota</taxon>
        <taxon>Fungi</taxon>
        <taxon>Dikarya</taxon>
        <taxon>Basidiomycota</taxon>
        <taxon>Pucciniomycotina</taxon>
        <taxon>Microbotryomycetes</taxon>
        <taxon>Sporidiobolales</taxon>
        <taxon>Sporidiobolaceae</taxon>
        <taxon>Rhodotorula</taxon>
    </lineage>
</organism>
<keyword evidence="2" id="KW-0472">Membrane</keyword>
<feature type="region of interest" description="Disordered" evidence="1">
    <location>
        <begin position="439"/>
        <end position="471"/>
    </location>
</feature>
<feature type="compositionally biased region" description="Low complexity" evidence="1">
    <location>
        <begin position="249"/>
        <end position="258"/>
    </location>
</feature>
<feature type="region of interest" description="Disordered" evidence="1">
    <location>
        <begin position="911"/>
        <end position="934"/>
    </location>
</feature>
<keyword evidence="4" id="KW-1185">Reference proteome</keyword>
<name>A0A9P6W6K7_RHOMI</name>
<keyword evidence="2" id="KW-0812">Transmembrane</keyword>
<feature type="compositionally biased region" description="Basic and acidic residues" evidence="1">
    <location>
        <begin position="275"/>
        <end position="288"/>
    </location>
</feature>
<dbReference type="OrthoDB" id="2526284at2759"/>
<accession>A0A9P6W6K7</accession>
<feature type="compositionally biased region" description="Pro residues" evidence="1">
    <location>
        <begin position="259"/>
        <end position="271"/>
    </location>
</feature>
<feature type="compositionally biased region" description="Basic and acidic residues" evidence="1">
    <location>
        <begin position="394"/>
        <end position="418"/>
    </location>
</feature>
<feature type="compositionally biased region" description="Basic and acidic residues" evidence="1">
    <location>
        <begin position="458"/>
        <end position="471"/>
    </location>
</feature>
<feature type="transmembrane region" description="Helical" evidence="2">
    <location>
        <begin position="76"/>
        <end position="93"/>
    </location>
</feature>
<feature type="region of interest" description="Disordered" evidence="1">
    <location>
        <begin position="326"/>
        <end position="359"/>
    </location>
</feature>
<evidence type="ECO:0000256" key="1">
    <source>
        <dbReference type="SAM" id="MobiDB-lite"/>
    </source>
</evidence>
<evidence type="ECO:0000313" key="4">
    <source>
        <dbReference type="Proteomes" id="UP000777482"/>
    </source>
</evidence>
<feature type="compositionally biased region" description="Basic and acidic residues" evidence="1">
    <location>
        <begin position="921"/>
        <end position="934"/>
    </location>
</feature>
<sequence length="957" mass="105075">MARSGSSKRRRLLFFPGPRWTDCSLGQIIAPRIPNKDHPRPARRSDFARADGSLNLGPAALSCAAMLRPRRLLGSPLKLAVILTTLVVLYYLGPSLYTRLDTSGSREGAPPPPAATTPAGAAGRVKIPNGAPGAAQRAHQCDLDAERKRFADAKAREREQAGRKPVPAGDGDDEDDDDNDDDPIARMGGGAQRWAAADEARRRAQREHAERERGRDAAADREREMDRLRAAKPPKADDEQPQPKAMRVPVPWAAKQQPKPAPQRPPPPPVLVDPLRPEKPLRMAKEPQRVPAVVPKAAADDDDDEEVAAPRHQNIYEEEIEALANRRARQGARVQEWDDRLAAAEGGNRQDAGVDLDQDDLDGVQKGVAAQRGAAAAGRKKGPLIQVGGARNAAGDDKGGRVAPVRDRGDTNRAGKGWDQRFKRPAAAAAALVKDDIADVDSRDGADEEAEDPTAFERSAEADDHQQEDGISDHHLVRRIAAYDFVSMQTPLLDDEDSALEESLRAGATTSGEESANRRFNLTVCAFIPHEKRFLGEWLLYHRLLGVERFALYDTAHPGVFGAAEIDELIDKMKGESGEGELAPTIEELKAHVGTANSDLGGLDERGEIRKEKIAGFERWIDQGVAKIHWMNFGNAREARDPHAAMLEHCVDNFGSTSEWLAQLDVDEFLSLAPSDSASDAPSAESGTVRYPLLDLLASRDLDDAACVPLPLLNYRNHGVRELPYAQGLLETQVRRDVIKESKTGLDSTRNHQRILLHTACSDEPTVTFSGAHSCLVSAARDDTSASSRSAIRSSDGKILQDGGRYKAVSIPTEPLAVAHYVQRDLRDCFAKLSSLADPNDLHPRSRGMLSCEEHYIPTPEEIEALPHNQQNRFLLRRPPSDSIVLDRRVADCWAARATREIRRRWQAARDKLGRGPGQGGDHDQVPRDIVDRARRKVEVVQLKSRPRVDPDEDEDV</sequence>
<protein>
    <submittedName>
        <fullName evidence="3">Uncharacterized protein</fullName>
    </submittedName>
</protein>
<feature type="region of interest" description="Disordered" evidence="1">
    <location>
        <begin position="386"/>
        <end position="418"/>
    </location>
</feature>
<comment type="caution">
    <text evidence="3">The sequence shown here is derived from an EMBL/GenBank/DDBJ whole genome shotgun (WGS) entry which is preliminary data.</text>
</comment>
<gene>
    <name evidence="3" type="ORF">C6P46_002123</name>
</gene>
<reference evidence="3 4" key="1">
    <citation type="submission" date="2020-11" db="EMBL/GenBank/DDBJ databases">
        <title>Kefir isolates.</title>
        <authorList>
            <person name="Marcisauskas S."/>
            <person name="Kim Y."/>
            <person name="Blasche S."/>
        </authorList>
    </citation>
    <scope>NUCLEOTIDE SEQUENCE [LARGE SCALE GENOMIC DNA]</scope>
    <source>
        <strain evidence="3 4">KR</strain>
    </source>
</reference>
<feature type="compositionally biased region" description="Basic and acidic residues" evidence="1">
    <location>
        <begin position="196"/>
        <end position="238"/>
    </location>
</feature>
<proteinExistence type="predicted"/>
<feature type="compositionally biased region" description="Acidic residues" evidence="1">
    <location>
        <begin position="170"/>
        <end position="182"/>
    </location>
</feature>
<dbReference type="EMBL" id="PUHQ01000017">
    <property type="protein sequence ID" value="KAG0663897.1"/>
    <property type="molecule type" value="Genomic_DNA"/>
</dbReference>
<feature type="compositionally biased region" description="Basic and acidic residues" evidence="1">
    <location>
        <begin position="139"/>
        <end position="162"/>
    </location>
</feature>
<feature type="region of interest" description="Disordered" evidence="1">
    <location>
        <begin position="101"/>
        <end position="314"/>
    </location>
</feature>
<evidence type="ECO:0000256" key="2">
    <source>
        <dbReference type="SAM" id="Phobius"/>
    </source>
</evidence>
<keyword evidence="2" id="KW-1133">Transmembrane helix</keyword>
<dbReference type="Proteomes" id="UP000777482">
    <property type="component" value="Unassembled WGS sequence"/>
</dbReference>